<keyword evidence="1" id="KW-0732">Signal</keyword>
<name>A0A085NQX0_9BILA</name>
<keyword evidence="4" id="KW-1185">Reference proteome</keyword>
<protein>
    <recommendedName>
        <fullName evidence="5">Peptidase S1 domain-containing protein</fullName>
    </recommendedName>
</protein>
<dbReference type="EMBL" id="KL363245">
    <property type="protein sequence ID" value="KFD50941.1"/>
    <property type="molecule type" value="Genomic_DNA"/>
</dbReference>
<dbReference type="Gene3D" id="2.40.10.10">
    <property type="entry name" value="Trypsin-like serine proteases"/>
    <property type="match status" value="1"/>
</dbReference>
<evidence type="ECO:0008006" key="5">
    <source>
        <dbReference type="Google" id="ProtNLM"/>
    </source>
</evidence>
<accession>A0A085NQX0</accession>
<dbReference type="Proteomes" id="UP000030758">
    <property type="component" value="Unassembled WGS sequence"/>
</dbReference>
<sequence length="282" mass="31563">MYLALVLLFSFATVDIIKADCGEAGKLYRDAYQAVLFEKQIDESKGKEYWSPVCVGALLPGKYENYTDTLYISSGCIRDDPRNYVVRYGTDDPIDDTKNMRTQFIAVFDRSLPENGITWNYGLSVAKFMPDALGPTVKTVCLPGARDNGPHAGSKCRLGAITQSGKLATLPLTIVPDSDCRNMPSYGKTEIGEDIPYDPKFQICGKELDMERTFAHFKSHVGPVVCENKGRQTLYGYFLIEPPTLKTGDPFRMTRIQPHMEFVNEMKNSYLSDLIASMAQQN</sequence>
<evidence type="ECO:0000313" key="2">
    <source>
        <dbReference type="EMBL" id="KFD50941.1"/>
    </source>
</evidence>
<dbReference type="Proteomes" id="UP000030764">
    <property type="component" value="Unassembled WGS sequence"/>
</dbReference>
<dbReference type="InterPro" id="IPR009003">
    <property type="entry name" value="Peptidase_S1_PA"/>
</dbReference>
<organism evidence="3">
    <name type="scientific">Trichuris suis</name>
    <name type="common">pig whipworm</name>
    <dbReference type="NCBI Taxonomy" id="68888"/>
    <lineage>
        <taxon>Eukaryota</taxon>
        <taxon>Metazoa</taxon>
        <taxon>Ecdysozoa</taxon>
        <taxon>Nematoda</taxon>
        <taxon>Enoplea</taxon>
        <taxon>Dorylaimia</taxon>
        <taxon>Trichinellida</taxon>
        <taxon>Trichuridae</taxon>
        <taxon>Trichuris</taxon>
    </lineage>
</organism>
<evidence type="ECO:0000256" key="1">
    <source>
        <dbReference type="SAM" id="SignalP"/>
    </source>
</evidence>
<feature type="signal peptide" evidence="1">
    <location>
        <begin position="1"/>
        <end position="19"/>
    </location>
</feature>
<reference evidence="3 4" key="1">
    <citation type="journal article" date="2014" name="Nat. Genet.">
        <title>Genome and transcriptome of the porcine whipworm Trichuris suis.</title>
        <authorList>
            <person name="Jex A.R."/>
            <person name="Nejsum P."/>
            <person name="Schwarz E.M."/>
            <person name="Hu L."/>
            <person name="Young N.D."/>
            <person name="Hall R.S."/>
            <person name="Korhonen P.K."/>
            <person name="Liao S."/>
            <person name="Thamsborg S."/>
            <person name="Xia J."/>
            <person name="Xu P."/>
            <person name="Wang S."/>
            <person name="Scheerlinck J.P."/>
            <person name="Hofmann A."/>
            <person name="Sternberg P.W."/>
            <person name="Wang J."/>
            <person name="Gasser R.B."/>
        </authorList>
    </citation>
    <scope>NUCLEOTIDE SEQUENCE [LARGE SCALE GENOMIC DNA]</scope>
    <source>
        <strain evidence="3">DCEP-RM93F</strain>
        <strain evidence="2">DCEP-RM93M</strain>
    </source>
</reference>
<evidence type="ECO:0000313" key="3">
    <source>
        <dbReference type="EMBL" id="KFD71866.1"/>
    </source>
</evidence>
<evidence type="ECO:0000313" key="4">
    <source>
        <dbReference type="Proteomes" id="UP000030764"/>
    </source>
</evidence>
<dbReference type="EMBL" id="KL367480">
    <property type="protein sequence ID" value="KFD71866.1"/>
    <property type="molecule type" value="Genomic_DNA"/>
</dbReference>
<dbReference type="SUPFAM" id="SSF50494">
    <property type="entry name" value="Trypsin-like serine proteases"/>
    <property type="match status" value="1"/>
</dbReference>
<dbReference type="AlphaFoldDB" id="A0A085NQX0"/>
<feature type="chain" id="PRO_5010405423" description="Peptidase S1 domain-containing protein" evidence="1">
    <location>
        <begin position="20"/>
        <end position="282"/>
    </location>
</feature>
<dbReference type="InterPro" id="IPR043504">
    <property type="entry name" value="Peptidase_S1_PA_chymotrypsin"/>
</dbReference>
<gene>
    <name evidence="2" type="ORF">M513_08123</name>
    <name evidence="3" type="ORF">M514_08123</name>
</gene>
<proteinExistence type="predicted"/>